<comment type="caution">
    <text evidence="2">The sequence shown here is derived from an EMBL/GenBank/DDBJ whole genome shotgun (WGS) entry which is preliminary data.</text>
</comment>
<organism evidence="2 3">
    <name type="scientific">Splendidivirga corallicola</name>
    <dbReference type="NCBI Taxonomy" id="3051826"/>
    <lineage>
        <taxon>Bacteria</taxon>
        <taxon>Pseudomonadati</taxon>
        <taxon>Bacteroidota</taxon>
        <taxon>Cytophagia</taxon>
        <taxon>Cytophagales</taxon>
        <taxon>Splendidivirgaceae</taxon>
        <taxon>Splendidivirga</taxon>
    </lineage>
</organism>
<evidence type="ECO:0000313" key="2">
    <source>
        <dbReference type="EMBL" id="MDN5205355.1"/>
    </source>
</evidence>
<protein>
    <submittedName>
        <fullName evidence="2">Uncharacterized protein</fullName>
    </submittedName>
</protein>
<keyword evidence="3" id="KW-1185">Reference proteome</keyword>
<sequence length="543" mass="57757">MKKLYFILAGLLITIASQAQAPEKMSYQAVVRNADNELVTDQVVGLQISILQASVDGTAVYTETLMPTTNANGLISVTIGSAAGFDAIDWAKGPYFLKIEIDPSGGTDYTIEGISQLLSVPYALYAKNAGNGSFWNKNNRGISFEEGNVGIGTSRPDNLMELKLNDEGGLFEKGLEITRNNGYLRLINGTTLGREFQPRISGLADSDLSPGLTLVGTPSLINSAARGVVLRGGEHGAMTEGNVLEVDNHTNTLMVVNTVGNVGIGTSRPNNLMELKLNNEGGLFEKGFEMTRNEGYLRLINGTALNKEFQPRISGLADSDLSPGLILVGTPSLINSAARGVVLRGGEHGAMTEGNVLEVDNHTNTLMVVNTVGNVGIGTSRPNNLMELKLNNEGGLFEKGFEMTRNEGYLRLINGTALNKEFQPRISGLADSDLSPGLILVGTPSLINSTARGVVLRGGEHGVMTEGNVLEVDNYTNTLMAVNAVGKVGIGTDTPKSKLHVSDGDIYLENIHSGVIMKSPDGNCWRMSVDNSGMPVFTPISCP</sequence>
<reference evidence="2" key="1">
    <citation type="submission" date="2023-06" db="EMBL/GenBank/DDBJ databases">
        <title>Genomic of Parafulvivirga corallium.</title>
        <authorList>
            <person name="Wang G."/>
        </authorList>
    </citation>
    <scope>NUCLEOTIDE SEQUENCE</scope>
    <source>
        <strain evidence="2">BMA10</strain>
    </source>
</reference>
<name>A0ABT8KX54_9BACT</name>
<evidence type="ECO:0000256" key="1">
    <source>
        <dbReference type="SAM" id="SignalP"/>
    </source>
</evidence>
<feature type="signal peptide" evidence="1">
    <location>
        <begin position="1"/>
        <end position="21"/>
    </location>
</feature>
<gene>
    <name evidence="2" type="ORF">QQ008_28480</name>
</gene>
<dbReference type="RefSeq" id="WP_346755376.1">
    <property type="nucleotide sequence ID" value="NZ_JAUJEA010000018.1"/>
</dbReference>
<dbReference type="EMBL" id="JAUJEA010000018">
    <property type="protein sequence ID" value="MDN5205355.1"/>
    <property type="molecule type" value="Genomic_DNA"/>
</dbReference>
<keyword evidence="1" id="KW-0732">Signal</keyword>
<proteinExistence type="predicted"/>
<feature type="chain" id="PRO_5047532028" evidence="1">
    <location>
        <begin position="22"/>
        <end position="543"/>
    </location>
</feature>
<evidence type="ECO:0000313" key="3">
    <source>
        <dbReference type="Proteomes" id="UP001172082"/>
    </source>
</evidence>
<accession>A0ABT8KX54</accession>
<dbReference type="Proteomes" id="UP001172082">
    <property type="component" value="Unassembled WGS sequence"/>
</dbReference>